<dbReference type="EMBL" id="LHQV01000039">
    <property type="protein sequence ID" value="OQJ94738.1"/>
    <property type="molecule type" value="Genomic_DNA"/>
</dbReference>
<evidence type="ECO:0000313" key="2">
    <source>
        <dbReference type="EMBL" id="OQJ94738.1"/>
    </source>
</evidence>
<name>A0A249W5F7_VIBPH</name>
<sequence length="101" mass="11197">MGNDNNYFQNALLKTTRASSKPDALSQEINVHNRVILKTLEGEEVTLSVTSLLKQDDGSKLIDGHIIAFGSNGIKSSNTVLHLNQELQGLNESKVWRIYKS</sequence>
<evidence type="ECO:0000313" key="3">
    <source>
        <dbReference type="Proteomes" id="UP000191946"/>
    </source>
</evidence>
<reference evidence="1" key="2">
    <citation type="submission" date="2017-09" db="EMBL/GenBank/DDBJ databases">
        <authorList>
            <person name="Ehlers B."/>
            <person name="Leendertz F.H."/>
        </authorList>
    </citation>
    <scope>NUCLEOTIDE SEQUENCE</scope>
    <source>
        <strain evidence="1">MAVP-26</strain>
    </source>
</reference>
<organism evidence="1">
    <name type="scientific">Vibrio parahaemolyticus</name>
    <dbReference type="NCBI Taxonomy" id="670"/>
    <lineage>
        <taxon>Bacteria</taxon>
        <taxon>Pseudomonadati</taxon>
        <taxon>Pseudomonadota</taxon>
        <taxon>Gammaproteobacteria</taxon>
        <taxon>Vibrionales</taxon>
        <taxon>Vibrionaceae</taxon>
        <taxon>Vibrio</taxon>
    </lineage>
</organism>
<protein>
    <submittedName>
        <fullName evidence="1">Uncharacterized protein</fullName>
    </submittedName>
</protein>
<evidence type="ECO:0000313" key="1">
    <source>
        <dbReference type="EMBL" id="ASZ51866.1"/>
    </source>
</evidence>
<keyword evidence="3" id="KW-1185">Reference proteome</keyword>
<reference evidence="2 3" key="1">
    <citation type="submission" date="2015-08" db="EMBL/GenBank/DDBJ databases">
        <title>Draft Genome Sequences of Vibrio parahaemolyticus Strains.</title>
        <authorList>
            <person name="Gonzalez-Escalona N."/>
            <person name="DePaola A."/>
        </authorList>
    </citation>
    <scope>NUCLEOTIDE SEQUENCE [LARGE SCALE GENOMIC DNA]</scope>
    <source>
        <strain evidence="2 3">CFSAN001621</strain>
    </source>
</reference>
<dbReference type="AlphaFoldDB" id="A0A249W5F7"/>
<gene>
    <name evidence="2" type="ORF">AKG60_27785</name>
    <name evidence="1" type="ORF">YA91_15550</name>
</gene>
<dbReference type="EMBL" id="CP023248">
    <property type="protein sequence ID" value="ASZ51866.1"/>
    <property type="molecule type" value="Genomic_DNA"/>
</dbReference>
<dbReference type="RefSeq" id="WP_005500242.1">
    <property type="nucleotide sequence ID" value="NZ_CP023248.2"/>
</dbReference>
<proteinExistence type="predicted"/>
<accession>A0A249W5F7</accession>
<dbReference type="Proteomes" id="UP000191946">
    <property type="component" value="Unassembled WGS sequence"/>
</dbReference>